<dbReference type="EMBL" id="UZAH01026622">
    <property type="protein sequence ID" value="VDO83252.1"/>
    <property type="molecule type" value="Genomic_DNA"/>
</dbReference>
<protein>
    <submittedName>
        <fullName evidence="3">Sodium:proton antiporter</fullName>
    </submittedName>
</protein>
<evidence type="ECO:0000313" key="1">
    <source>
        <dbReference type="EMBL" id="VDO83252.1"/>
    </source>
</evidence>
<sequence length="72" mass="7991">MEQAPARIVPLIIDANELFSIIGLVMTDLGESIKNIIVMSGYCNGQYPLGRFFCFLIQAPFLGCLLAYECMI</sequence>
<reference evidence="1 2" key="1">
    <citation type="submission" date="2018-11" db="EMBL/GenBank/DDBJ databases">
        <authorList>
            <consortium name="Pathogen Informatics"/>
        </authorList>
    </citation>
    <scope>NUCLEOTIDE SEQUENCE [LARGE SCALE GENOMIC DNA]</scope>
</reference>
<gene>
    <name evidence="1" type="ORF">HPBE_LOCUS10018</name>
</gene>
<name>A0A183FQK1_HELPZ</name>
<dbReference type="Proteomes" id="UP000050761">
    <property type="component" value="Unassembled WGS sequence"/>
</dbReference>
<evidence type="ECO:0000313" key="3">
    <source>
        <dbReference type="WBParaSite" id="HPBE_0001001701-mRNA-1"/>
    </source>
</evidence>
<reference evidence="3" key="2">
    <citation type="submission" date="2019-09" db="UniProtKB">
        <authorList>
            <consortium name="WormBaseParasite"/>
        </authorList>
    </citation>
    <scope>IDENTIFICATION</scope>
</reference>
<dbReference type="AlphaFoldDB" id="A0A183FQK1"/>
<evidence type="ECO:0000313" key="2">
    <source>
        <dbReference type="Proteomes" id="UP000050761"/>
    </source>
</evidence>
<proteinExistence type="predicted"/>
<accession>A0A3P8CGD5</accession>
<accession>A0A183FQK1</accession>
<keyword evidence="2" id="KW-1185">Reference proteome</keyword>
<organism evidence="2 3">
    <name type="scientific">Heligmosomoides polygyrus</name>
    <name type="common">Parasitic roundworm</name>
    <dbReference type="NCBI Taxonomy" id="6339"/>
    <lineage>
        <taxon>Eukaryota</taxon>
        <taxon>Metazoa</taxon>
        <taxon>Ecdysozoa</taxon>
        <taxon>Nematoda</taxon>
        <taxon>Chromadorea</taxon>
        <taxon>Rhabditida</taxon>
        <taxon>Rhabditina</taxon>
        <taxon>Rhabditomorpha</taxon>
        <taxon>Strongyloidea</taxon>
        <taxon>Heligmosomidae</taxon>
        <taxon>Heligmosomoides</taxon>
    </lineage>
</organism>
<dbReference type="WBParaSite" id="HPBE_0001001701-mRNA-1">
    <property type="protein sequence ID" value="HPBE_0001001701-mRNA-1"/>
    <property type="gene ID" value="HPBE_0001001701"/>
</dbReference>